<sequence length="257" mass="28481">MEKKIVFFDIDGTLLNNRNEIPDSTKKAVRSLQDKGIVTAIATGRIPSMFDWVREELGISSYVSINGQYVVHEGRTIYSNPIDRVILKELVELTTTSGHALATCSSDKVRALAENHPHIRNSFATIELPHPPVDPYFHLNEPVYQGYLFVDNEEQTVYDQKFPQLRFVRWHDYAVDVLPSGSSKAIGIEQMLRILGIRPENSFAFGDGLNDVEMLASAGIGIAMGNAVNEAKDAAKMVTASSSEDGIWKGLQMVGLL</sequence>
<proteinExistence type="predicted"/>
<dbReference type="CDD" id="cd07517">
    <property type="entry name" value="HAD_HPP"/>
    <property type="match status" value="1"/>
</dbReference>
<evidence type="ECO:0000313" key="1">
    <source>
        <dbReference type="EMBL" id="RAV22635.1"/>
    </source>
</evidence>
<dbReference type="InterPro" id="IPR006379">
    <property type="entry name" value="HAD-SF_hydro_IIB"/>
</dbReference>
<dbReference type="EMBL" id="QMFB01000002">
    <property type="protein sequence ID" value="RAV22635.1"/>
    <property type="molecule type" value="Genomic_DNA"/>
</dbReference>
<dbReference type="PANTHER" id="PTHR10000:SF25">
    <property type="entry name" value="PHOSPHATASE YKRA-RELATED"/>
    <property type="match status" value="1"/>
</dbReference>
<dbReference type="InterPro" id="IPR036412">
    <property type="entry name" value="HAD-like_sf"/>
</dbReference>
<dbReference type="PROSITE" id="PS01229">
    <property type="entry name" value="COF_2"/>
    <property type="match status" value="1"/>
</dbReference>
<dbReference type="AlphaFoldDB" id="A0A329MRS3"/>
<dbReference type="PANTHER" id="PTHR10000">
    <property type="entry name" value="PHOSPHOSERINE PHOSPHATASE"/>
    <property type="match status" value="1"/>
</dbReference>
<accession>A0A329MRS3</accession>
<dbReference type="GO" id="GO:0005829">
    <property type="term" value="C:cytosol"/>
    <property type="evidence" value="ECO:0007669"/>
    <property type="project" value="TreeGrafter"/>
</dbReference>
<dbReference type="NCBIfam" id="TIGR01484">
    <property type="entry name" value="HAD-SF-IIB"/>
    <property type="match status" value="1"/>
</dbReference>
<keyword evidence="2" id="KW-1185">Reference proteome</keyword>
<dbReference type="SFLD" id="SFLDG01140">
    <property type="entry name" value="C2.B:_Phosphomannomutase_and_P"/>
    <property type="match status" value="1"/>
</dbReference>
<dbReference type="Pfam" id="PF08282">
    <property type="entry name" value="Hydrolase_3"/>
    <property type="match status" value="1"/>
</dbReference>
<dbReference type="InterPro" id="IPR023214">
    <property type="entry name" value="HAD_sf"/>
</dbReference>
<comment type="caution">
    <text evidence="1">The sequence shown here is derived from an EMBL/GenBank/DDBJ whole genome shotgun (WGS) entry which is preliminary data.</text>
</comment>
<evidence type="ECO:0000313" key="2">
    <source>
        <dbReference type="Proteomes" id="UP000250369"/>
    </source>
</evidence>
<dbReference type="GO" id="GO:0000287">
    <property type="term" value="F:magnesium ion binding"/>
    <property type="evidence" value="ECO:0007669"/>
    <property type="project" value="TreeGrafter"/>
</dbReference>
<protein>
    <submittedName>
        <fullName evidence="1">Cof-type HAD-IIB family hydrolase</fullName>
    </submittedName>
</protein>
<dbReference type="NCBIfam" id="TIGR00099">
    <property type="entry name" value="Cof-subfamily"/>
    <property type="match status" value="1"/>
</dbReference>
<name>A0A329MRS3_9BACL</name>
<keyword evidence="1" id="KW-0378">Hydrolase</keyword>
<dbReference type="GO" id="GO:0016791">
    <property type="term" value="F:phosphatase activity"/>
    <property type="evidence" value="ECO:0007669"/>
    <property type="project" value="TreeGrafter"/>
</dbReference>
<reference evidence="1 2" key="1">
    <citation type="journal article" date="2009" name="Int. J. Syst. Evol. Microbiol.">
        <title>Paenibacillus contaminans sp. nov., isolated from a contaminated laboratory plate.</title>
        <authorList>
            <person name="Chou J.H."/>
            <person name="Lee J.H."/>
            <person name="Lin M.C."/>
            <person name="Chang P.S."/>
            <person name="Arun A.B."/>
            <person name="Young C.C."/>
            <person name="Chen W.M."/>
        </authorList>
    </citation>
    <scope>NUCLEOTIDE SEQUENCE [LARGE SCALE GENOMIC DNA]</scope>
    <source>
        <strain evidence="1 2">CKOBP-6</strain>
    </source>
</reference>
<dbReference type="InterPro" id="IPR000150">
    <property type="entry name" value="Cof"/>
</dbReference>
<dbReference type="Proteomes" id="UP000250369">
    <property type="component" value="Unassembled WGS sequence"/>
</dbReference>
<dbReference type="PRINTS" id="PR00119">
    <property type="entry name" value="CATATPASE"/>
</dbReference>
<dbReference type="OrthoDB" id="9810101at2"/>
<gene>
    <name evidence="1" type="ORF">DQG23_06450</name>
</gene>
<organism evidence="1 2">
    <name type="scientific">Paenibacillus contaminans</name>
    <dbReference type="NCBI Taxonomy" id="450362"/>
    <lineage>
        <taxon>Bacteria</taxon>
        <taxon>Bacillati</taxon>
        <taxon>Bacillota</taxon>
        <taxon>Bacilli</taxon>
        <taxon>Bacillales</taxon>
        <taxon>Paenibacillaceae</taxon>
        <taxon>Paenibacillus</taxon>
    </lineage>
</organism>
<dbReference type="Gene3D" id="3.30.1240.10">
    <property type="match status" value="1"/>
</dbReference>
<dbReference type="RefSeq" id="WP_113030041.1">
    <property type="nucleotide sequence ID" value="NZ_QMFB01000002.1"/>
</dbReference>
<dbReference type="SUPFAM" id="SSF56784">
    <property type="entry name" value="HAD-like"/>
    <property type="match status" value="1"/>
</dbReference>
<dbReference type="PROSITE" id="PS01228">
    <property type="entry name" value="COF_1"/>
    <property type="match status" value="1"/>
</dbReference>
<dbReference type="SFLD" id="SFLDS00003">
    <property type="entry name" value="Haloacid_Dehalogenase"/>
    <property type="match status" value="1"/>
</dbReference>
<dbReference type="Gene3D" id="3.40.50.1000">
    <property type="entry name" value="HAD superfamily/HAD-like"/>
    <property type="match status" value="1"/>
</dbReference>